<dbReference type="PROSITE" id="PS50966">
    <property type="entry name" value="ZF_SWIM"/>
    <property type="match status" value="1"/>
</dbReference>
<dbReference type="RefSeq" id="WP_345724593.1">
    <property type="nucleotide sequence ID" value="NZ_BAABRU010000029.1"/>
</dbReference>
<evidence type="ECO:0000313" key="3">
    <source>
        <dbReference type="EMBL" id="GAA5531006.1"/>
    </source>
</evidence>
<accession>A0ABP9X839</accession>
<dbReference type="InterPro" id="IPR007527">
    <property type="entry name" value="Znf_SWIM"/>
</dbReference>
<dbReference type="EMBL" id="BAABRU010000029">
    <property type="protein sequence ID" value="GAA5531006.1"/>
    <property type="molecule type" value="Genomic_DNA"/>
</dbReference>
<evidence type="ECO:0000313" key="4">
    <source>
        <dbReference type="Proteomes" id="UP001428290"/>
    </source>
</evidence>
<gene>
    <name evidence="3" type="ORF">Hgul01_04830</name>
</gene>
<keyword evidence="1" id="KW-0862">Zinc</keyword>
<sequence>MNALILPEAERMRQALYAQIATTTSARDLHALARSLSAIDRAVILITAQHPQVIDDLSDEMVQCVLVHDGTRRYRVTVGHHPSGVAWACHCSYRQRGYKGTCVHMLAVSLWFAAERERQRQAQYYTAQQVLGVALTAYEDATEQRMKCEEWLAEAHRAEANAWQAVCERRADVARIERQAPPPMMPRERERHAA</sequence>
<keyword evidence="4" id="KW-1185">Reference proteome</keyword>
<feature type="domain" description="SWIM-type" evidence="2">
    <location>
        <begin position="74"/>
        <end position="113"/>
    </location>
</feature>
<organism evidence="3 4">
    <name type="scientific">Herpetosiphon gulosus</name>
    <dbReference type="NCBI Taxonomy" id="1973496"/>
    <lineage>
        <taxon>Bacteria</taxon>
        <taxon>Bacillati</taxon>
        <taxon>Chloroflexota</taxon>
        <taxon>Chloroflexia</taxon>
        <taxon>Herpetosiphonales</taxon>
        <taxon>Herpetosiphonaceae</taxon>
        <taxon>Herpetosiphon</taxon>
    </lineage>
</organism>
<evidence type="ECO:0000259" key="2">
    <source>
        <dbReference type="PROSITE" id="PS50966"/>
    </source>
</evidence>
<name>A0ABP9X839_9CHLR</name>
<proteinExistence type="predicted"/>
<reference evidence="3 4" key="1">
    <citation type="submission" date="2024-02" db="EMBL/GenBank/DDBJ databases">
        <title>Herpetosiphon gulosus NBRC 112829.</title>
        <authorList>
            <person name="Ichikawa N."/>
            <person name="Katano-Makiyama Y."/>
            <person name="Hidaka K."/>
        </authorList>
    </citation>
    <scope>NUCLEOTIDE SEQUENCE [LARGE SCALE GENOMIC DNA]</scope>
    <source>
        <strain evidence="3 4">NBRC 112829</strain>
    </source>
</reference>
<protein>
    <recommendedName>
        <fullName evidence="2">SWIM-type domain-containing protein</fullName>
    </recommendedName>
</protein>
<dbReference type="Proteomes" id="UP001428290">
    <property type="component" value="Unassembled WGS sequence"/>
</dbReference>
<keyword evidence="1" id="KW-0863">Zinc-finger</keyword>
<comment type="caution">
    <text evidence="3">The sequence shown here is derived from an EMBL/GenBank/DDBJ whole genome shotgun (WGS) entry which is preliminary data.</text>
</comment>
<evidence type="ECO:0000256" key="1">
    <source>
        <dbReference type="PROSITE-ProRule" id="PRU00325"/>
    </source>
</evidence>
<keyword evidence="1" id="KW-0479">Metal-binding</keyword>